<keyword evidence="3" id="KW-1185">Reference proteome</keyword>
<keyword evidence="2" id="KW-0503">Monooxygenase</keyword>
<proteinExistence type="predicted"/>
<dbReference type="InterPro" id="IPR011008">
    <property type="entry name" value="Dimeric_a/b-barrel"/>
</dbReference>
<dbReference type="PROSITE" id="PS51725">
    <property type="entry name" value="ABM"/>
    <property type="match status" value="1"/>
</dbReference>
<dbReference type="InterPro" id="IPR007138">
    <property type="entry name" value="ABM_dom"/>
</dbReference>
<accession>A0A1H3SPS3</accession>
<dbReference type="STRING" id="381665.SAMN05216554_3540"/>
<name>A0A1H3SPS3_9MICO</name>
<dbReference type="InterPro" id="IPR050744">
    <property type="entry name" value="AI-2_Isomerase_LsrG"/>
</dbReference>
<evidence type="ECO:0000259" key="1">
    <source>
        <dbReference type="PROSITE" id="PS51725"/>
    </source>
</evidence>
<dbReference type="PANTHER" id="PTHR33336:SF3">
    <property type="entry name" value="ABM DOMAIN-CONTAINING PROTEIN"/>
    <property type="match status" value="1"/>
</dbReference>
<evidence type="ECO:0000313" key="2">
    <source>
        <dbReference type="EMBL" id="SDZ39668.1"/>
    </source>
</evidence>
<feature type="domain" description="ABM" evidence="1">
    <location>
        <begin position="24"/>
        <end position="112"/>
    </location>
</feature>
<dbReference type="GO" id="GO:0004497">
    <property type="term" value="F:monooxygenase activity"/>
    <property type="evidence" value="ECO:0007669"/>
    <property type="project" value="UniProtKB-KW"/>
</dbReference>
<gene>
    <name evidence="2" type="ORF">SAMN05216554_3540</name>
</gene>
<dbReference type="OrthoDB" id="5080511at2"/>
<evidence type="ECO:0000313" key="3">
    <source>
        <dbReference type="Proteomes" id="UP000198891"/>
    </source>
</evidence>
<dbReference type="EMBL" id="FNPZ01000004">
    <property type="protein sequence ID" value="SDZ39668.1"/>
    <property type="molecule type" value="Genomic_DNA"/>
</dbReference>
<dbReference type="Pfam" id="PF03992">
    <property type="entry name" value="ABM"/>
    <property type="match status" value="1"/>
</dbReference>
<dbReference type="AlphaFoldDB" id="A0A1H3SPS3"/>
<dbReference type="Proteomes" id="UP000198891">
    <property type="component" value="Unassembled WGS sequence"/>
</dbReference>
<dbReference type="PANTHER" id="PTHR33336">
    <property type="entry name" value="QUINOL MONOOXYGENASE YGIN-RELATED"/>
    <property type="match status" value="1"/>
</dbReference>
<reference evidence="2 3" key="1">
    <citation type="submission" date="2016-10" db="EMBL/GenBank/DDBJ databases">
        <authorList>
            <person name="de Groot N.N."/>
        </authorList>
    </citation>
    <scope>NUCLEOTIDE SEQUENCE [LARGE SCALE GENOMIC DNA]</scope>
    <source>
        <strain evidence="2 3">CGMCC 4.3491</strain>
    </source>
</reference>
<organism evidence="2 3">
    <name type="scientific">Herbiconiux ginsengi</name>
    <dbReference type="NCBI Taxonomy" id="381665"/>
    <lineage>
        <taxon>Bacteria</taxon>
        <taxon>Bacillati</taxon>
        <taxon>Actinomycetota</taxon>
        <taxon>Actinomycetes</taxon>
        <taxon>Micrococcales</taxon>
        <taxon>Microbacteriaceae</taxon>
        <taxon>Herbiconiux</taxon>
    </lineage>
</organism>
<keyword evidence="2" id="KW-0560">Oxidoreductase</keyword>
<dbReference type="Gene3D" id="3.30.70.100">
    <property type="match status" value="1"/>
</dbReference>
<dbReference type="RefSeq" id="WP_092556281.1">
    <property type="nucleotide sequence ID" value="NZ_FNPZ01000004.1"/>
</dbReference>
<protein>
    <submittedName>
        <fullName evidence="2">Quinol monooxygenase YgiN</fullName>
    </submittedName>
</protein>
<dbReference type="SUPFAM" id="SSF54909">
    <property type="entry name" value="Dimeric alpha+beta barrel"/>
    <property type="match status" value="1"/>
</dbReference>
<sequence length="118" mass="13094">MSTTEDTVPDGLMPADVLASTTPVAVYGFARAKAGKAEELEAAIRAIIPTVRAEQGYEQYWVHAPKEQPGAFAFYERWSSGPDIARHVQQPHMQDYFGKIADLVDGDLEAEWLWPLSD</sequence>